<protein>
    <recommendedName>
        <fullName evidence="2">Glycosyltransferase 2-like domain-containing protein</fullName>
    </recommendedName>
</protein>
<gene>
    <name evidence="3" type="ORF">METZ01_LOCUS127661</name>
</gene>
<evidence type="ECO:0000259" key="2">
    <source>
        <dbReference type="Pfam" id="PF00535"/>
    </source>
</evidence>
<feature type="domain" description="Glycosyltransferase 2-like" evidence="2">
    <location>
        <begin position="40"/>
        <end position="210"/>
    </location>
</feature>
<name>A0A381YEE5_9ZZZZ</name>
<dbReference type="InterPro" id="IPR001173">
    <property type="entry name" value="Glyco_trans_2-like"/>
</dbReference>
<keyword evidence="1" id="KW-0812">Transmembrane</keyword>
<feature type="transmembrane region" description="Helical" evidence="1">
    <location>
        <begin position="6"/>
        <end position="24"/>
    </location>
</feature>
<dbReference type="PANTHER" id="PTHR43630:SF2">
    <property type="entry name" value="GLYCOSYLTRANSFERASE"/>
    <property type="match status" value="1"/>
</dbReference>
<sequence>MGGFLVFGTGFYLVFVIIIIIGLFRLPSPEHSEIDLPKVSIIIAARNEEKNLPRLLDDLVQQTIPIEKLEIIIANDRSTDNTENIVKDFISKYPFIRLINISDLSNHMAPKKHALAQAINASQGEIIVSTDADCRVPKTWILNMATSVQNSDTITVGYSKVSGQNYFFHQYQTIDFLALMTTNAGAFGMGFNWGGSGQNLAYRKKDFETIGGFEPVKDQISGDDLYLVQNISKLKPAVFNVDPESFVTTLPMKSLIDFINQRIRWSSNSKTFALETNVVFFFSLLIPFLFHFFIPIAIFLQVRGIILAILLKFILDGLAIFLGGKLFRTAVNPFVFMFWFCIQPLYIPFIGIAGLIGKYSWKT</sequence>
<keyword evidence="1" id="KW-1133">Transmembrane helix</keyword>
<dbReference type="PANTHER" id="PTHR43630">
    <property type="entry name" value="POLY-BETA-1,6-N-ACETYL-D-GLUCOSAMINE SYNTHASE"/>
    <property type="match status" value="1"/>
</dbReference>
<dbReference type="InterPro" id="IPR029044">
    <property type="entry name" value="Nucleotide-diphossugar_trans"/>
</dbReference>
<keyword evidence="1" id="KW-0472">Membrane</keyword>
<organism evidence="3">
    <name type="scientific">marine metagenome</name>
    <dbReference type="NCBI Taxonomy" id="408172"/>
    <lineage>
        <taxon>unclassified sequences</taxon>
        <taxon>metagenomes</taxon>
        <taxon>ecological metagenomes</taxon>
    </lineage>
</organism>
<dbReference type="EMBL" id="UINC01017920">
    <property type="protein sequence ID" value="SVA74807.1"/>
    <property type="molecule type" value="Genomic_DNA"/>
</dbReference>
<dbReference type="Pfam" id="PF00535">
    <property type="entry name" value="Glycos_transf_2"/>
    <property type="match status" value="1"/>
</dbReference>
<evidence type="ECO:0000313" key="3">
    <source>
        <dbReference type="EMBL" id="SVA74807.1"/>
    </source>
</evidence>
<dbReference type="Gene3D" id="3.90.550.10">
    <property type="entry name" value="Spore Coat Polysaccharide Biosynthesis Protein SpsA, Chain A"/>
    <property type="match status" value="1"/>
</dbReference>
<dbReference type="AlphaFoldDB" id="A0A381YEE5"/>
<feature type="transmembrane region" description="Helical" evidence="1">
    <location>
        <begin position="300"/>
        <end position="322"/>
    </location>
</feature>
<proteinExistence type="predicted"/>
<feature type="transmembrane region" description="Helical" evidence="1">
    <location>
        <begin position="272"/>
        <end position="294"/>
    </location>
</feature>
<feature type="transmembrane region" description="Helical" evidence="1">
    <location>
        <begin position="334"/>
        <end position="356"/>
    </location>
</feature>
<evidence type="ECO:0000256" key="1">
    <source>
        <dbReference type="SAM" id="Phobius"/>
    </source>
</evidence>
<dbReference type="SUPFAM" id="SSF53448">
    <property type="entry name" value="Nucleotide-diphospho-sugar transferases"/>
    <property type="match status" value="1"/>
</dbReference>
<accession>A0A381YEE5</accession>
<reference evidence="3" key="1">
    <citation type="submission" date="2018-05" db="EMBL/GenBank/DDBJ databases">
        <authorList>
            <person name="Lanie J.A."/>
            <person name="Ng W.-L."/>
            <person name="Kazmierczak K.M."/>
            <person name="Andrzejewski T.M."/>
            <person name="Davidsen T.M."/>
            <person name="Wayne K.J."/>
            <person name="Tettelin H."/>
            <person name="Glass J.I."/>
            <person name="Rusch D."/>
            <person name="Podicherti R."/>
            <person name="Tsui H.-C.T."/>
            <person name="Winkler M.E."/>
        </authorList>
    </citation>
    <scope>NUCLEOTIDE SEQUENCE</scope>
</reference>